<protein>
    <recommendedName>
        <fullName evidence="5">F-box domain-containing protein</fullName>
    </recommendedName>
</protein>
<dbReference type="Gene3D" id="1.20.1280.50">
    <property type="match status" value="1"/>
</dbReference>
<evidence type="ECO:0008006" key="5">
    <source>
        <dbReference type="Google" id="ProtNLM"/>
    </source>
</evidence>
<keyword evidence="4" id="KW-1185">Reference proteome</keyword>
<dbReference type="EMBL" id="CAKMRJ010000002">
    <property type="protein sequence ID" value="CAH1416161.1"/>
    <property type="molecule type" value="Genomic_DNA"/>
</dbReference>
<sequence length="392" mass="45863">MGEEIISLPSSTLLHHLTCREPWPWFGRVIKGFKCFGADSSTEIVNRQHSGVVTMGKTMSTTRNQNYDVPWSDLNHDVLYLVMMKLGVVDFVAFSGACKSWRSLALSNRKKFMASKPPLSIGIYPPMSMCISPRAYKKTFHLKDFEGRKFKTLLPHSAARECVGLTCGYLILFGWKTKDFWLVNPITRHRLHFPCVPFNVDYFPYSRVRAILVFSPLVSGWLLVILERYASKIWFSIAGKGEWNHVSSTFRIIDLHAFKGKIYTLIGSEKTRDVYHLLEMRLHPHPSLTFLKTKNFLARRYIPMFGSWGEKLYVVHYISRELYYLHELDFGKMIWVNCETTREEYAFFSSLERVAAFKPESWADTKNIRKDTFYYEEMWYFPHDCLNVNIID</sequence>
<name>A0AAU9LS79_9ASTR</name>
<feature type="domain" description="KIB1-4 beta-propeller" evidence="2">
    <location>
        <begin position="150"/>
        <end position="375"/>
    </location>
</feature>
<accession>A0AAU9LS79</accession>
<organism evidence="3 4">
    <name type="scientific">Lactuca virosa</name>
    <dbReference type="NCBI Taxonomy" id="75947"/>
    <lineage>
        <taxon>Eukaryota</taxon>
        <taxon>Viridiplantae</taxon>
        <taxon>Streptophyta</taxon>
        <taxon>Embryophyta</taxon>
        <taxon>Tracheophyta</taxon>
        <taxon>Spermatophyta</taxon>
        <taxon>Magnoliopsida</taxon>
        <taxon>eudicotyledons</taxon>
        <taxon>Gunneridae</taxon>
        <taxon>Pentapetalae</taxon>
        <taxon>asterids</taxon>
        <taxon>campanulids</taxon>
        <taxon>Asterales</taxon>
        <taxon>Asteraceae</taxon>
        <taxon>Cichorioideae</taxon>
        <taxon>Cichorieae</taxon>
        <taxon>Lactucinae</taxon>
        <taxon>Lactuca</taxon>
    </lineage>
</organism>
<dbReference type="Proteomes" id="UP001157418">
    <property type="component" value="Unassembled WGS sequence"/>
</dbReference>
<dbReference type="PANTHER" id="PTHR45463:SF8">
    <property type="entry name" value="OS09G0392200 PROTEIN"/>
    <property type="match status" value="1"/>
</dbReference>
<evidence type="ECO:0000259" key="1">
    <source>
        <dbReference type="Pfam" id="PF00646"/>
    </source>
</evidence>
<evidence type="ECO:0000313" key="3">
    <source>
        <dbReference type="EMBL" id="CAH1416161.1"/>
    </source>
</evidence>
<dbReference type="AlphaFoldDB" id="A0AAU9LS79"/>
<evidence type="ECO:0000313" key="4">
    <source>
        <dbReference type="Proteomes" id="UP001157418"/>
    </source>
</evidence>
<reference evidence="3 4" key="1">
    <citation type="submission" date="2022-01" db="EMBL/GenBank/DDBJ databases">
        <authorList>
            <person name="Xiong W."/>
            <person name="Schranz E."/>
        </authorList>
    </citation>
    <scope>NUCLEOTIDE SEQUENCE [LARGE SCALE GENOMIC DNA]</scope>
</reference>
<dbReference type="Pfam" id="PF03478">
    <property type="entry name" value="Beta-prop_KIB1-4"/>
    <property type="match status" value="1"/>
</dbReference>
<dbReference type="SUPFAM" id="SSF81383">
    <property type="entry name" value="F-box domain"/>
    <property type="match status" value="1"/>
</dbReference>
<proteinExistence type="predicted"/>
<dbReference type="InterPro" id="IPR005174">
    <property type="entry name" value="KIB1-4_b-propeller"/>
</dbReference>
<comment type="caution">
    <text evidence="3">The sequence shown here is derived from an EMBL/GenBank/DDBJ whole genome shotgun (WGS) entry which is preliminary data.</text>
</comment>
<dbReference type="PANTHER" id="PTHR45463">
    <property type="entry name" value="OS09G0392200 PROTEIN"/>
    <property type="match status" value="1"/>
</dbReference>
<evidence type="ECO:0000259" key="2">
    <source>
        <dbReference type="Pfam" id="PF03478"/>
    </source>
</evidence>
<dbReference type="Pfam" id="PF00646">
    <property type="entry name" value="F-box"/>
    <property type="match status" value="1"/>
</dbReference>
<dbReference type="InterPro" id="IPR001810">
    <property type="entry name" value="F-box_dom"/>
</dbReference>
<gene>
    <name evidence="3" type="ORF">LVIROSA_LOCUS3946</name>
</gene>
<feature type="domain" description="F-box" evidence="1">
    <location>
        <begin position="71"/>
        <end position="112"/>
    </location>
</feature>
<dbReference type="InterPro" id="IPR036047">
    <property type="entry name" value="F-box-like_dom_sf"/>
</dbReference>